<dbReference type="PROSITE" id="PS51369">
    <property type="entry name" value="TCP"/>
    <property type="match status" value="1"/>
</dbReference>
<feature type="non-terminal residue" evidence="3">
    <location>
        <position position="1"/>
    </location>
</feature>
<organism evidence="3">
    <name type="scientific">Lophanthera longifolia</name>
    <dbReference type="NCBI Taxonomy" id="754136"/>
    <lineage>
        <taxon>Eukaryota</taxon>
        <taxon>Viridiplantae</taxon>
        <taxon>Streptophyta</taxon>
        <taxon>Embryophyta</taxon>
        <taxon>Tracheophyta</taxon>
        <taxon>Spermatophyta</taxon>
        <taxon>Magnoliopsida</taxon>
        <taxon>eudicotyledons</taxon>
        <taxon>Gunneridae</taxon>
        <taxon>Pentapetalae</taxon>
        <taxon>rosids</taxon>
        <taxon>fabids</taxon>
        <taxon>Malpighiales</taxon>
        <taxon>Malpighiaceae</taxon>
        <taxon>Lophanthera</taxon>
    </lineage>
</organism>
<protein>
    <submittedName>
        <fullName evidence="3">CYCLOIDEA-like protein</fullName>
    </submittedName>
</protein>
<evidence type="ECO:0000256" key="1">
    <source>
        <dbReference type="SAM" id="MobiDB-lite"/>
    </source>
</evidence>
<evidence type="ECO:0000313" key="3">
    <source>
        <dbReference type="EMBL" id="ADG62450.1"/>
    </source>
</evidence>
<feature type="non-terminal residue" evidence="3">
    <location>
        <position position="88"/>
    </location>
</feature>
<gene>
    <name evidence="3" type="primary">CYC2A</name>
</gene>
<dbReference type="Pfam" id="PF03634">
    <property type="entry name" value="TCP"/>
    <property type="match status" value="1"/>
</dbReference>
<dbReference type="InterPro" id="IPR017887">
    <property type="entry name" value="TF_TCP_subgr"/>
</dbReference>
<dbReference type="EMBL" id="GU982253">
    <property type="protein sequence ID" value="ADG62450.1"/>
    <property type="molecule type" value="Genomic_DNA"/>
</dbReference>
<dbReference type="AlphaFoldDB" id="D6PVL7"/>
<proteinExistence type="predicted"/>
<sequence>DLLGFDRASKTLDWLLVKSKKAIKELSAKNGITSHSTNNNKQSLTSSNLTSDQIDQDHVISKRVSLNCVDSSEEGPKNLQKVPVLAKE</sequence>
<feature type="region of interest" description="Disordered" evidence="1">
    <location>
        <begin position="30"/>
        <end position="52"/>
    </location>
</feature>
<evidence type="ECO:0000259" key="2">
    <source>
        <dbReference type="PROSITE" id="PS51369"/>
    </source>
</evidence>
<name>D6PVL7_9ROSI</name>
<reference evidence="3" key="1">
    <citation type="journal article" date="2010" name="Proc. Natl. Acad. Sci. U.S.A.">
        <title>Floral symmetry genes and the origin and maintenance of zygomorphy in a plant-pollinator mutualism.</title>
        <authorList>
            <person name="Zhang W."/>
            <person name="Kramer E.M."/>
            <person name="Davis C.C."/>
        </authorList>
    </citation>
    <scope>NUCLEOTIDE SEQUENCE</scope>
</reference>
<accession>D6PVL7</accession>
<feature type="domain" description="TCP" evidence="2">
    <location>
        <begin position="1"/>
        <end position="26"/>
    </location>
</feature>